<dbReference type="PANTHER" id="PTHR16121">
    <property type="entry name" value="CAP-SPECIFIC MRNA (NUCLEOSIDE-2'-O-)-METHYLTRANSFERASE 1-RELATED"/>
    <property type="match status" value="1"/>
</dbReference>
<keyword evidence="1" id="KW-0949">S-adenosyl-L-methionine</keyword>
<reference evidence="4" key="1">
    <citation type="journal article" date="2015" name="Proc. Natl. Acad. Sci. U.S.A.">
        <title>Genome sequence of the Asian Tiger mosquito, Aedes albopictus, reveals insights into its biology, genetics, and evolution.</title>
        <authorList>
            <person name="Chen X.G."/>
            <person name="Jiang X."/>
            <person name="Gu J."/>
            <person name="Xu M."/>
            <person name="Wu Y."/>
            <person name="Deng Y."/>
            <person name="Zhang C."/>
            <person name="Bonizzoni M."/>
            <person name="Dermauw W."/>
            <person name="Vontas J."/>
            <person name="Armbruster P."/>
            <person name="Huang X."/>
            <person name="Yang Y."/>
            <person name="Zhang H."/>
            <person name="He W."/>
            <person name="Peng H."/>
            <person name="Liu Y."/>
            <person name="Wu K."/>
            <person name="Chen J."/>
            <person name="Lirakis M."/>
            <person name="Topalis P."/>
            <person name="Van Leeuwen T."/>
            <person name="Hall A.B."/>
            <person name="Jiang X."/>
            <person name="Thorpe C."/>
            <person name="Mueller R.L."/>
            <person name="Sun C."/>
            <person name="Waterhouse R.M."/>
            <person name="Yan G."/>
            <person name="Tu Z.J."/>
            <person name="Fang X."/>
            <person name="James A.A."/>
        </authorList>
    </citation>
    <scope>NUCLEOTIDE SEQUENCE [LARGE SCALE GENOMIC DNA]</scope>
    <source>
        <strain evidence="4">Foshan</strain>
    </source>
</reference>
<organism evidence="3 4">
    <name type="scientific">Aedes albopictus</name>
    <name type="common">Asian tiger mosquito</name>
    <name type="synonym">Stegomyia albopicta</name>
    <dbReference type="NCBI Taxonomy" id="7160"/>
    <lineage>
        <taxon>Eukaryota</taxon>
        <taxon>Metazoa</taxon>
        <taxon>Ecdysozoa</taxon>
        <taxon>Arthropoda</taxon>
        <taxon>Hexapoda</taxon>
        <taxon>Insecta</taxon>
        <taxon>Pterygota</taxon>
        <taxon>Neoptera</taxon>
        <taxon>Endopterygota</taxon>
        <taxon>Diptera</taxon>
        <taxon>Nematocera</taxon>
        <taxon>Culicoidea</taxon>
        <taxon>Culicidae</taxon>
        <taxon>Culicinae</taxon>
        <taxon>Aedini</taxon>
        <taxon>Aedes</taxon>
        <taxon>Stegomyia</taxon>
    </lineage>
</organism>
<dbReference type="Pfam" id="PF01728">
    <property type="entry name" value="FtsJ"/>
    <property type="match status" value="1"/>
</dbReference>
<keyword evidence="1" id="KW-0808">Transferase</keyword>
<dbReference type="InterPro" id="IPR025816">
    <property type="entry name" value="RrmJ-type_MeTrfase"/>
</dbReference>
<feature type="domain" description="RrmJ-type SAM-dependent 2'-O-MTase" evidence="2">
    <location>
        <begin position="106"/>
        <end position="314"/>
    </location>
</feature>
<keyword evidence="1" id="KW-0506">mRNA capping</keyword>
<dbReference type="PROSITE" id="PS51613">
    <property type="entry name" value="SAM_MT_RRMJ"/>
    <property type="match status" value="1"/>
</dbReference>
<comment type="function">
    <text evidence="1">S-adenosyl-L-methionine-dependent methyltransferase that mediates RNA cap1 2'-O-ribose methylation to the 5'-cap structure of RNAs. Methylates the ribose of the first nucleotide of a m(7)GpppG-capped mRNA to produce m(7)GpppNmp (cap1).</text>
</comment>
<comment type="subcellular location">
    <subcellularLocation>
        <location evidence="1">Nucleus</location>
    </subcellularLocation>
</comment>
<evidence type="ECO:0000313" key="4">
    <source>
        <dbReference type="Proteomes" id="UP000069940"/>
    </source>
</evidence>
<dbReference type="Proteomes" id="UP000069940">
    <property type="component" value="Unassembled WGS sequence"/>
</dbReference>
<keyword evidence="1" id="KW-0539">Nucleus</keyword>
<dbReference type="Gene3D" id="3.40.50.12760">
    <property type="match status" value="1"/>
</dbReference>
<evidence type="ECO:0000259" key="2">
    <source>
        <dbReference type="PROSITE" id="PS51613"/>
    </source>
</evidence>
<dbReference type="InterPro" id="IPR050851">
    <property type="entry name" value="mRNA_Cap_2O-Ribose_MeTrfase"/>
</dbReference>
<protein>
    <recommendedName>
        <fullName evidence="1">Cap-specific mRNA (nucleoside-2'-O-)-methyltransferase 1</fullName>
        <ecNumber evidence="1">2.1.1.57</ecNumber>
    </recommendedName>
    <alternativeName>
        <fullName evidence="1">Cap1 2'O-ribose methyltransferase 1</fullName>
    </alternativeName>
</protein>
<dbReference type="PANTHER" id="PTHR16121:SF0">
    <property type="entry name" value="CAP-SPECIFIC MRNA (NUCLEOSIDE-2'-O-)-METHYLTRANSFERASE 1"/>
    <property type="match status" value="1"/>
</dbReference>
<dbReference type="EnsemblMetazoa" id="AALFPA23_000620.R449">
    <property type="protein sequence ID" value="AALFPA23_000620.P449"/>
    <property type="gene ID" value="AALFPA23_000620"/>
</dbReference>
<keyword evidence="1" id="KW-0489">Methyltransferase</keyword>
<accession>A0ABM1XKW9</accession>
<comment type="catalytic activity">
    <reaction evidence="1">
        <text>a 5'-end (N(7)-methyl 5'-triphosphoguanosine)-ribonucleoside in mRNA + S-adenosyl-L-methionine = a 5'-end (N(7)-methyl 5'-triphosphoguanosine)-(2'-O-methyl-ribonucleoside) in mRNA + S-adenosyl-L-homocysteine + H(+)</text>
        <dbReference type="Rhea" id="RHEA:67020"/>
        <dbReference type="Rhea" id="RHEA-COMP:17167"/>
        <dbReference type="Rhea" id="RHEA-COMP:17168"/>
        <dbReference type="ChEBI" id="CHEBI:15378"/>
        <dbReference type="ChEBI" id="CHEBI:57856"/>
        <dbReference type="ChEBI" id="CHEBI:59789"/>
        <dbReference type="ChEBI" id="CHEBI:156461"/>
        <dbReference type="ChEBI" id="CHEBI:167609"/>
        <dbReference type="EC" id="2.1.1.57"/>
    </reaction>
</comment>
<keyword evidence="4" id="KW-1185">Reference proteome</keyword>
<dbReference type="InterPro" id="IPR029063">
    <property type="entry name" value="SAM-dependent_MTases_sf"/>
</dbReference>
<proteinExistence type="predicted"/>
<dbReference type="GeneID" id="109430091"/>
<reference evidence="3" key="2">
    <citation type="submission" date="2025-05" db="UniProtKB">
        <authorList>
            <consortium name="EnsemblMetazoa"/>
        </authorList>
    </citation>
    <scope>IDENTIFICATION</scope>
    <source>
        <strain evidence="3">Foshan</strain>
    </source>
</reference>
<dbReference type="SUPFAM" id="SSF53335">
    <property type="entry name" value="S-adenosyl-L-methionine-dependent methyltransferases"/>
    <property type="match status" value="1"/>
</dbReference>
<dbReference type="RefSeq" id="XP_062698949.1">
    <property type="nucleotide sequence ID" value="XM_062842965.1"/>
</dbReference>
<keyword evidence="1" id="KW-0507">mRNA processing</keyword>
<name>A0ABM1XKW9_AEDAL</name>
<evidence type="ECO:0000256" key="1">
    <source>
        <dbReference type="RuleBase" id="RU368012"/>
    </source>
</evidence>
<dbReference type="EC" id="2.1.1.57" evidence="1"/>
<sequence>MSKKQKLSNVNAALTADSIKARTESLESNFRWLEYDDNSTPKPPIDPDTWLEIGPRLQTIEQENKFCDEKLLREVLQLRSSLDDRDQEQVRWARNRSNPFEVKAGQFMTRAAVKIANVDAMFGWQLCQRDGKAAEEDLMYFVDVFGGPGGCSEYVLWRNDSWNAKGFGFSTKGDYEFHPEMFRMGAPESFDPFYGGNDDGNIFDPDNIAAFVEYVKAQTDRLGAHLIMCDGGFFVKNNCQEIISKQLYLCLVLLAVAVIRPGGNAILKVFDLYTPFSVGLVYILTKSYGKVSIVKPASSRPANSERYLVCQNRLNRESLFARYLISINQVLWENKHCDHDIIHLVAPKTMEEDTDFFNFIRNSNEDLARRQIQGLKGLIDNVRGGGVRQLDNRMDRQLVQETLWRQWKLDHKTRLSPTDGFAKCAPDYALECVGKASVEMFGTVDTALCGKRSLSKSFGNPNDWFFMPVDVTADQGKSIRTVFLSKGNGNVFYYDRERSGWTQIKEFQIVLSPRTVLYGEIVEEISAKDKKQKIVHALHIIDAILLGGLEVRGLPLDKRNILCSKFAKAMNRPLAHQNASAVRPVPVRCKTLLPMLELDSFFSNVSIHELINGAKVLGSDLDRFDGAESKRFYIPRGLLFVRSVQIGSKGTEKQLDFGRAFASRILWAWSKTSQIYSSAQRFEAPKEPNLVYRQDFDEFIEKCADKK</sequence>
<evidence type="ECO:0000313" key="3">
    <source>
        <dbReference type="EnsemblMetazoa" id="AALFPA23_000620.P449"/>
    </source>
</evidence>
<dbReference type="InterPro" id="IPR002877">
    <property type="entry name" value="RNA_MeTrfase_FtsJ_dom"/>
</dbReference>